<sequence length="790" mass="86214">MKVVSVVGLLSVATDRAMAQPGDDALPPPPDARAINDRAIFHLSLVLNHYDTGMVVPVTRRAGEFWVSSADLQRAGLPGDRLPQGDVNLSTLNLVRTEYDSTSQRLLLTVPKEWVPERRIALGDGAARLRARNGRGGLLNYDFYANHTEHSGSQASLWHELRLFNDYGAFSTTGTNREVLDGYPGQSEGYRRYDSTFTGTLDDDALSWSVGDVVSDSLSWTSSVRLGGVSFGRDFSLRPDLITYPLPAFSGEAAVPTTVDVFINGYRSGSTQLEPGPFTLTNLPYINGSGDAVLVTTDALGRQVTTTMPFYVASDLLKAGLSDGAVTAGAIRRNYGIKNLDYGPAAASGSYRYGVNDFWTVEAHGEGAESLGLGGVGSLVKLGHFGVVNGAVAYSRMRGEQGQQWTLGYQYNTDFMSFTTQHTRRERGFGNLALYDQQVMYDSDRQPIVSLSRNVAQYSLSFNMGRFGNLGAAWLDVDSFNSDSTRLLNLSWSKNLWGSSSFYVAASHDPDADDWSVALSLQIPFGLQESVAFSAERQPDGSASERVNYNHAMPSEGGFSWNLAYAHQTQENDYQQATLGWRNNHVELQGGIYGERDGYTHWGEATGSLVLMNGALFAANQINDAFAVVSTGGQADVTVNYENQPVGKTDKEGYLLISGVTSYYPANYSIDTLNLPADTRIRETERRLSLRRRSGYLITFPMEQERVANVILHDENGQPLPVSSQVFRAGQPPAIVGYDGIAWLENVGEVNHLTVSTPQGKRCTATLTLAAARSHRLETFGPLICQGEQP</sequence>
<name>A0A0J8VNQ1_9ENTR</name>
<dbReference type="Gene3D" id="2.60.40.2610">
    <property type="entry name" value="Outer membrane usher protein FimD, plug domain"/>
    <property type="match status" value="1"/>
</dbReference>
<dbReference type="GO" id="GO:0009297">
    <property type="term" value="P:pilus assembly"/>
    <property type="evidence" value="ECO:0007669"/>
    <property type="project" value="InterPro"/>
</dbReference>
<gene>
    <name evidence="2" type="ORF">ACH50_12090</name>
</gene>
<dbReference type="PANTHER" id="PTHR30451">
    <property type="entry name" value="OUTER MEMBRANE USHER PROTEIN"/>
    <property type="match status" value="1"/>
</dbReference>
<keyword evidence="3" id="KW-1185">Reference proteome</keyword>
<feature type="domain" description="PapC-like C-terminal" evidence="1">
    <location>
        <begin position="712"/>
        <end position="769"/>
    </location>
</feature>
<dbReference type="InterPro" id="IPR025949">
    <property type="entry name" value="PapC-like_C"/>
</dbReference>
<comment type="caution">
    <text evidence="2">The sequence shown here is derived from an EMBL/GenBank/DDBJ whole genome shotgun (WGS) entry which is preliminary data.</text>
</comment>
<dbReference type="GO" id="GO:0009279">
    <property type="term" value="C:cell outer membrane"/>
    <property type="evidence" value="ECO:0007669"/>
    <property type="project" value="TreeGrafter"/>
</dbReference>
<dbReference type="Pfam" id="PF00577">
    <property type="entry name" value="Usher"/>
    <property type="match status" value="1"/>
</dbReference>
<dbReference type="PANTHER" id="PTHR30451:SF5">
    <property type="entry name" value="SLR0019 PROTEIN"/>
    <property type="match status" value="1"/>
</dbReference>
<dbReference type="AlphaFoldDB" id="A0A0J8VNQ1"/>
<evidence type="ECO:0000259" key="1">
    <source>
        <dbReference type="Pfam" id="PF13953"/>
    </source>
</evidence>
<dbReference type="InterPro" id="IPR042186">
    <property type="entry name" value="FimD_plug_dom"/>
</dbReference>
<dbReference type="InterPro" id="IPR000015">
    <property type="entry name" value="Fimb_usher"/>
</dbReference>
<organism evidence="2 3">
    <name type="scientific">Franconibacter pulveris</name>
    <dbReference type="NCBI Taxonomy" id="435910"/>
    <lineage>
        <taxon>Bacteria</taxon>
        <taxon>Pseudomonadati</taxon>
        <taxon>Pseudomonadota</taxon>
        <taxon>Gammaproteobacteria</taxon>
        <taxon>Enterobacterales</taxon>
        <taxon>Enterobacteriaceae</taxon>
        <taxon>Franconibacter</taxon>
    </lineage>
</organism>
<dbReference type="EMBL" id="LFEJ01000015">
    <property type="protein sequence ID" value="KMV34150.1"/>
    <property type="molecule type" value="Genomic_DNA"/>
</dbReference>
<dbReference type="OrthoDB" id="8587at2"/>
<evidence type="ECO:0000313" key="3">
    <source>
        <dbReference type="Proteomes" id="UP000037315"/>
    </source>
</evidence>
<dbReference type="Pfam" id="PF13953">
    <property type="entry name" value="PapC_C"/>
    <property type="match status" value="1"/>
</dbReference>
<dbReference type="PATRIC" id="fig|1656095.3.peg.2503"/>
<evidence type="ECO:0000313" key="2">
    <source>
        <dbReference type="EMBL" id="KMV34150.1"/>
    </source>
</evidence>
<protein>
    <submittedName>
        <fullName evidence="2">Fimbrial assembly protein</fullName>
    </submittedName>
</protein>
<reference evidence="2 3" key="1">
    <citation type="submission" date="2015-06" db="EMBL/GenBank/DDBJ databases">
        <title>Genome sequencing of Cronobacter sp. strain DJ34 isolated from petroleum contaminated sludge of Duliajan Oil Fields, Assam, India.</title>
        <authorList>
            <person name="Pal S."/>
            <person name="Banerjee T.D."/>
            <person name="Roy A."/>
            <person name="Sar P."/>
            <person name="Kazy S.K."/>
        </authorList>
    </citation>
    <scope>NUCLEOTIDE SEQUENCE [LARGE SCALE GENOMIC DNA]</scope>
    <source>
        <strain evidence="2 3">DJ34</strain>
    </source>
</reference>
<dbReference type="Gene3D" id="2.60.40.3110">
    <property type="match status" value="1"/>
</dbReference>
<proteinExistence type="predicted"/>
<dbReference type="Gene3D" id="2.60.40.2070">
    <property type="match status" value="1"/>
</dbReference>
<dbReference type="Proteomes" id="UP000037315">
    <property type="component" value="Unassembled WGS sequence"/>
</dbReference>
<dbReference type="STRING" id="1121863.GCA_000621185_03234"/>
<accession>A0A0J8VNQ1</accession>
<dbReference type="GO" id="GO:0015473">
    <property type="term" value="F:fimbrial usher porin activity"/>
    <property type="evidence" value="ECO:0007669"/>
    <property type="project" value="InterPro"/>
</dbReference>
<dbReference type="InterPro" id="IPR043142">
    <property type="entry name" value="PapC-like_C_sf"/>
</dbReference>